<dbReference type="Proteomes" id="UP000193334">
    <property type="component" value="Chromosome"/>
</dbReference>
<organism evidence="4 5">
    <name type="scientific">Sedimentisphaera salicampi</name>
    <dbReference type="NCBI Taxonomy" id="1941349"/>
    <lineage>
        <taxon>Bacteria</taxon>
        <taxon>Pseudomonadati</taxon>
        <taxon>Planctomycetota</taxon>
        <taxon>Phycisphaerae</taxon>
        <taxon>Sedimentisphaerales</taxon>
        <taxon>Sedimentisphaeraceae</taxon>
        <taxon>Sedimentisphaera</taxon>
    </lineage>
</organism>
<sequence length="455" mass="50400">MKITLLYLFSAAFILSGCSTKSPEKIETSRQIPAEFSRNGNAKLPEKWWQHFGDERLSGLIEDALQDNFTIKAAYSRMEQARQNAVKAGAGKLPEVNYSAQGSRSRSKAMNETAYSNQFSAGLQASYEIDLWKRIDASQKAAQKTFEASRQDLTAAKISLSADIAEVWYNLKAGLLEKQIIEKQVQTNLKSLETVRMQYRQGMANASDVHSQERLLEAAKGRLINAGKNVNLLENQLAVLLGREPKEFSADPEAEIPKLPALPEAGVPATLLQRRPDLISSLNSVRSADYSAAASIAQQYPSLTLTGSLSGADSDIEDVFDNWLGSIAAGLTGPLFDAGKREAEANRARAVLQERISSYRQNVITAVKDVEDALETEQRENEYFRSLQKQLEMAKKNTKSVKQQYINGQQGYIYLLNAIENQQELEISLVNSRLNLVKARIALCRALAGGWEKSS</sequence>
<dbReference type="GO" id="GO:0015562">
    <property type="term" value="F:efflux transmembrane transporter activity"/>
    <property type="evidence" value="ECO:0007669"/>
    <property type="project" value="InterPro"/>
</dbReference>
<dbReference type="AlphaFoldDB" id="A0A1W6LNR0"/>
<dbReference type="SUPFAM" id="SSF56954">
    <property type="entry name" value="Outer membrane efflux proteins (OEP)"/>
    <property type="match status" value="1"/>
</dbReference>
<reference evidence="5" key="1">
    <citation type="submission" date="2017-04" db="EMBL/GenBank/DDBJ databases">
        <title>Comparative genomics and description of representatives of a novel lineage of planctomycetes thriving in anoxic sediments.</title>
        <authorList>
            <person name="Spring S."/>
            <person name="Bunk B."/>
            <person name="Sproer C."/>
        </authorList>
    </citation>
    <scope>NUCLEOTIDE SEQUENCE [LARGE SCALE GENOMIC DNA]</scope>
    <source>
        <strain evidence="5">ST-PulAB-D4</strain>
    </source>
</reference>
<dbReference type="InterPro" id="IPR003423">
    <property type="entry name" value="OMP_efflux"/>
</dbReference>
<comment type="subcellular location">
    <subcellularLocation>
        <location evidence="2">Cell membrane</location>
        <topology evidence="2">Lipid-anchor</topology>
    </subcellularLocation>
</comment>
<dbReference type="PANTHER" id="PTHR30203:SF33">
    <property type="entry name" value="BLR4455 PROTEIN"/>
    <property type="match status" value="1"/>
</dbReference>
<dbReference type="Gene3D" id="2.20.200.10">
    <property type="entry name" value="Outer membrane efflux proteins (OEP)"/>
    <property type="match status" value="1"/>
</dbReference>
<proteinExistence type="inferred from homology"/>
<accession>A0A1W6LNR0</accession>
<evidence type="ECO:0000256" key="2">
    <source>
        <dbReference type="RuleBase" id="RU362097"/>
    </source>
</evidence>
<keyword evidence="3" id="KW-0175">Coiled coil</keyword>
<dbReference type="NCBIfam" id="TIGR01845">
    <property type="entry name" value="outer_NodT"/>
    <property type="match status" value="1"/>
</dbReference>
<dbReference type="EMBL" id="CP021023">
    <property type="protein sequence ID" value="ARN57391.1"/>
    <property type="molecule type" value="Genomic_DNA"/>
</dbReference>
<dbReference type="STRING" id="1941349.STSP1_01798"/>
<keyword evidence="2" id="KW-0449">Lipoprotein</keyword>
<dbReference type="Gene3D" id="1.20.1600.10">
    <property type="entry name" value="Outer membrane efflux proteins (OEP)"/>
    <property type="match status" value="1"/>
</dbReference>
<keyword evidence="2" id="KW-0472">Membrane</keyword>
<keyword evidence="2" id="KW-0564">Palmitate</keyword>
<keyword evidence="5" id="KW-1185">Reference proteome</keyword>
<gene>
    <name evidence="4" type="primary">ttgC</name>
    <name evidence="4" type="ORF">STSP1_01798</name>
</gene>
<dbReference type="GO" id="GO:0005886">
    <property type="term" value="C:plasma membrane"/>
    <property type="evidence" value="ECO:0007669"/>
    <property type="project" value="UniProtKB-SubCell"/>
</dbReference>
<evidence type="ECO:0000256" key="1">
    <source>
        <dbReference type="ARBA" id="ARBA00007613"/>
    </source>
</evidence>
<dbReference type="Pfam" id="PF02321">
    <property type="entry name" value="OEP"/>
    <property type="match status" value="2"/>
</dbReference>
<dbReference type="RefSeq" id="WP_085756034.1">
    <property type="nucleotide sequence ID" value="NZ_CP021023.1"/>
</dbReference>
<protein>
    <submittedName>
        <fullName evidence="4">Putative efflux pump outer membrane protein TtgC</fullName>
    </submittedName>
</protein>
<evidence type="ECO:0000313" key="5">
    <source>
        <dbReference type="Proteomes" id="UP000193334"/>
    </source>
</evidence>
<dbReference type="KEGG" id="pbp:STSP1_01798"/>
<keyword evidence="2" id="KW-1134">Transmembrane beta strand</keyword>
<name>A0A1W6LNR0_9BACT</name>
<dbReference type="PROSITE" id="PS51257">
    <property type="entry name" value="PROKAR_LIPOPROTEIN"/>
    <property type="match status" value="1"/>
</dbReference>
<evidence type="ECO:0000256" key="3">
    <source>
        <dbReference type="SAM" id="Coils"/>
    </source>
</evidence>
<feature type="coiled-coil region" evidence="3">
    <location>
        <begin position="342"/>
        <end position="404"/>
    </location>
</feature>
<dbReference type="InterPro" id="IPR010131">
    <property type="entry name" value="MdtP/NodT-like"/>
</dbReference>
<comment type="similarity">
    <text evidence="1 2">Belongs to the outer membrane factor (OMF) (TC 1.B.17) family.</text>
</comment>
<dbReference type="PANTHER" id="PTHR30203">
    <property type="entry name" value="OUTER MEMBRANE CATION EFFLUX PROTEIN"/>
    <property type="match status" value="1"/>
</dbReference>
<evidence type="ECO:0000313" key="4">
    <source>
        <dbReference type="EMBL" id="ARN57391.1"/>
    </source>
</evidence>
<keyword evidence="2" id="KW-0812">Transmembrane</keyword>